<gene>
    <name evidence="2" type="ORF">A33O_15411</name>
</gene>
<evidence type="ECO:0000313" key="2">
    <source>
        <dbReference type="EMBL" id="EIM73573.1"/>
    </source>
</evidence>
<dbReference type="GO" id="GO:0010181">
    <property type="term" value="F:FMN binding"/>
    <property type="evidence" value="ECO:0007669"/>
    <property type="project" value="TreeGrafter"/>
</dbReference>
<dbReference type="EMBL" id="AJXZ01000038">
    <property type="protein sequence ID" value="EIM73573.1"/>
    <property type="molecule type" value="Genomic_DNA"/>
</dbReference>
<organism evidence="2 3">
    <name type="scientific">Nitratireductor aquibiodomus RA22</name>
    <dbReference type="NCBI Taxonomy" id="1189611"/>
    <lineage>
        <taxon>Bacteria</taxon>
        <taxon>Pseudomonadati</taxon>
        <taxon>Pseudomonadota</taxon>
        <taxon>Alphaproteobacteria</taxon>
        <taxon>Hyphomicrobiales</taxon>
        <taxon>Phyllobacteriaceae</taxon>
        <taxon>Nitratireductor</taxon>
    </lineage>
</organism>
<dbReference type="Proteomes" id="UP000004622">
    <property type="component" value="Unassembled WGS sequence"/>
</dbReference>
<dbReference type="RefSeq" id="WP_007009422.1">
    <property type="nucleotide sequence ID" value="NZ_AJXZ01000038.1"/>
</dbReference>
<dbReference type="OrthoDB" id="9812295at2"/>
<dbReference type="SUPFAM" id="SSF52218">
    <property type="entry name" value="Flavoproteins"/>
    <property type="match status" value="1"/>
</dbReference>
<protein>
    <submittedName>
        <fullName evidence="2">NADPH-dependent FMN reductase</fullName>
    </submittedName>
</protein>
<reference evidence="2 3" key="1">
    <citation type="journal article" date="2012" name="J. Bacteriol.">
        <title>Genome Sequence of Nitratireductor aquibiodomus Strain RA22.</title>
        <authorList>
            <person name="Singh A."/>
            <person name="Jangir P.K."/>
            <person name="Kumari C."/>
            <person name="Sharma R."/>
        </authorList>
    </citation>
    <scope>NUCLEOTIDE SEQUENCE [LARGE SCALE GENOMIC DNA]</scope>
    <source>
        <strain evidence="2 3">RA22</strain>
    </source>
</reference>
<dbReference type="InterPro" id="IPR029039">
    <property type="entry name" value="Flavoprotein-like_sf"/>
</dbReference>
<dbReference type="Gene3D" id="3.40.50.360">
    <property type="match status" value="1"/>
</dbReference>
<dbReference type="GO" id="GO:0016491">
    <property type="term" value="F:oxidoreductase activity"/>
    <property type="evidence" value="ECO:0007669"/>
    <property type="project" value="InterPro"/>
</dbReference>
<dbReference type="PANTHER" id="PTHR30543">
    <property type="entry name" value="CHROMATE REDUCTASE"/>
    <property type="match status" value="1"/>
</dbReference>
<dbReference type="InterPro" id="IPR005025">
    <property type="entry name" value="FMN_Rdtase-like_dom"/>
</dbReference>
<comment type="caution">
    <text evidence="2">The sequence shown here is derived from an EMBL/GenBank/DDBJ whole genome shotgun (WGS) entry which is preliminary data.</text>
</comment>
<dbReference type="PANTHER" id="PTHR30543:SF21">
    <property type="entry name" value="NAD(P)H-DEPENDENT FMN REDUCTASE LOT6"/>
    <property type="match status" value="1"/>
</dbReference>
<dbReference type="Pfam" id="PF03358">
    <property type="entry name" value="FMN_red"/>
    <property type="match status" value="1"/>
</dbReference>
<dbReference type="InterPro" id="IPR050712">
    <property type="entry name" value="NAD(P)H-dep_reductase"/>
</dbReference>
<evidence type="ECO:0000259" key="1">
    <source>
        <dbReference type="Pfam" id="PF03358"/>
    </source>
</evidence>
<accession>I5BVH1</accession>
<dbReference type="PATRIC" id="fig|1189611.3.peg.3115"/>
<dbReference type="GO" id="GO:0005829">
    <property type="term" value="C:cytosol"/>
    <property type="evidence" value="ECO:0007669"/>
    <property type="project" value="TreeGrafter"/>
</dbReference>
<name>I5BVH1_9HYPH</name>
<dbReference type="AlphaFoldDB" id="I5BVH1"/>
<sequence>MTETRLRTVVIIGSTREGRFGDTVARWFLGRAALNEMVDLDVVDLMEANLPSRIAKLPAPEVVALKTRLTEADAFIMITPEYNHGYPASLKTALDSARDEWMGKPVAFVSYGGMAGGLRSVEQLRQICAELHMVSTRDCVSLHNCHGLFNEAGQLKEPAGPEAAVRVMLDQLLWWAAALREARKNHPYGA</sequence>
<feature type="domain" description="NADPH-dependent FMN reductase-like" evidence="1">
    <location>
        <begin position="7"/>
        <end position="145"/>
    </location>
</feature>
<evidence type="ECO:0000313" key="3">
    <source>
        <dbReference type="Proteomes" id="UP000004622"/>
    </source>
</evidence>
<proteinExistence type="predicted"/>